<gene>
    <name evidence="1" type="ORF">HPB47_010980</name>
</gene>
<keyword evidence="2" id="KW-1185">Reference proteome</keyword>
<protein>
    <submittedName>
        <fullName evidence="1">Uncharacterized protein</fullName>
    </submittedName>
</protein>
<reference evidence="1 2" key="1">
    <citation type="journal article" date="2020" name="Cell">
        <title>Large-Scale Comparative Analyses of Tick Genomes Elucidate Their Genetic Diversity and Vector Capacities.</title>
        <authorList>
            <consortium name="Tick Genome and Microbiome Consortium (TIGMIC)"/>
            <person name="Jia N."/>
            <person name="Wang J."/>
            <person name="Shi W."/>
            <person name="Du L."/>
            <person name="Sun Y."/>
            <person name="Zhan W."/>
            <person name="Jiang J.F."/>
            <person name="Wang Q."/>
            <person name="Zhang B."/>
            <person name="Ji P."/>
            <person name="Bell-Sakyi L."/>
            <person name="Cui X.M."/>
            <person name="Yuan T.T."/>
            <person name="Jiang B.G."/>
            <person name="Yang W.F."/>
            <person name="Lam T.T."/>
            <person name="Chang Q.C."/>
            <person name="Ding S.J."/>
            <person name="Wang X.J."/>
            <person name="Zhu J.G."/>
            <person name="Ruan X.D."/>
            <person name="Zhao L."/>
            <person name="Wei J.T."/>
            <person name="Ye R.Z."/>
            <person name="Que T.C."/>
            <person name="Du C.H."/>
            <person name="Zhou Y.H."/>
            <person name="Cheng J.X."/>
            <person name="Dai P.F."/>
            <person name="Guo W.B."/>
            <person name="Han X.H."/>
            <person name="Huang E.J."/>
            <person name="Li L.F."/>
            <person name="Wei W."/>
            <person name="Gao Y.C."/>
            <person name="Liu J.Z."/>
            <person name="Shao H.Z."/>
            <person name="Wang X."/>
            <person name="Wang C.C."/>
            <person name="Yang T.C."/>
            <person name="Huo Q.B."/>
            <person name="Li W."/>
            <person name="Chen H.Y."/>
            <person name="Chen S.E."/>
            <person name="Zhou L.G."/>
            <person name="Ni X.B."/>
            <person name="Tian J.H."/>
            <person name="Sheng Y."/>
            <person name="Liu T."/>
            <person name="Pan Y.S."/>
            <person name="Xia L.Y."/>
            <person name="Li J."/>
            <person name="Zhao F."/>
            <person name="Cao W.C."/>
        </authorList>
    </citation>
    <scope>NUCLEOTIDE SEQUENCE [LARGE SCALE GENOMIC DNA]</scope>
    <source>
        <strain evidence="1">Iper-2018</strain>
    </source>
</reference>
<dbReference type="EMBL" id="JABSTQ010011395">
    <property type="protein sequence ID" value="KAG0411890.1"/>
    <property type="molecule type" value="Genomic_DNA"/>
</dbReference>
<accession>A0AC60NXT7</accession>
<organism evidence="1 2">
    <name type="scientific">Ixodes persulcatus</name>
    <name type="common">Taiga tick</name>
    <dbReference type="NCBI Taxonomy" id="34615"/>
    <lineage>
        <taxon>Eukaryota</taxon>
        <taxon>Metazoa</taxon>
        <taxon>Ecdysozoa</taxon>
        <taxon>Arthropoda</taxon>
        <taxon>Chelicerata</taxon>
        <taxon>Arachnida</taxon>
        <taxon>Acari</taxon>
        <taxon>Parasitiformes</taxon>
        <taxon>Ixodida</taxon>
        <taxon>Ixodoidea</taxon>
        <taxon>Ixodidae</taxon>
        <taxon>Ixodinae</taxon>
        <taxon>Ixodes</taxon>
    </lineage>
</organism>
<evidence type="ECO:0000313" key="1">
    <source>
        <dbReference type="EMBL" id="KAG0411890.1"/>
    </source>
</evidence>
<dbReference type="Proteomes" id="UP000805193">
    <property type="component" value="Unassembled WGS sequence"/>
</dbReference>
<comment type="caution">
    <text evidence="1">The sequence shown here is derived from an EMBL/GenBank/DDBJ whole genome shotgun (WGS) entry which is preliminary data.</text>
</comment>
<name>A0AC60NXT7_IXOPE</name>
<proteinExistence type="predicted"/>
<sequence>MGRNKPQYASVNGVVRSGHPRSTHSAPTPTSRPPARPGPRRKGGPSPGGCNRKHVPRASAIEITKLTVPRVVESGLEGPFDLDCQYRCNESDSKLVVKWFFNGEPQPFYQWIAEMQKPVVAERYEQSLDMDRSHAPGGADACNTHTWQLRLVRPTIDMSGKYRCEVLTLDDQDSAEASMMVFGECRRIAFRPLVGLKSPTSISVSTASSLVVPDFRSVTSHLRHAVAGRDPDGCTEEAEVDVAHAAAPPSTFHFNYTKSSSDRATLLCEVDGAFPMPHLKMYRLLVDSEDDQAELVNVQLTTERKEGYYRAVMTSEVLDNALPQDEATVFLCSYSFKEIKYQRLKRLTYMPGTEVGQEQRGEVRVLCAVFLLGFPADYVEIQ</sequence>
<evidence type="ECO:0000313" key="2">
    <source>
        <dbReference type="Proteomes" id="UP000805193"/>
    </source>
</evidence>